<dbReference type="InterPro" id="IPR051468">
    <property type="entry name" value="Fungal_SecMetab_SDRs"/>
</dbReference>
<dbReference type="InterPro" id="IPR036291">
    <property type="entry name" value="NAD(P)-bd_dom_sf"/>
</dbReference>
<evidence type="ECO:0000313" key="3">
    <source>
        <dbReference type="Proteomes" id="UP001172159"/>
    </source>
</evidence>
<gene>
    <name evidence="2" type="ORF">B0T21DRAFT_136219</name>
</gene>
<name>A0AA40BRP8_9PEZI</name>
<comment type="similarity">
    <text evidence="1">Belongs to the short-chain dehydrogenases/reductases (SDR) family.</text>
</comment>
<dbReference type="EMBL" id="JAUKTV010000004">
    <property type="protein sequence ID" value="KAK0739063.1"/>
    <property type="molecule type" value="Genomic_DNA"/>
</dbReference>
<proteinExistence type="inferred from homology"/>
<organism evidence="2 3">
    <name type="scientific">Apiosordaria backusii</name>
    <dbReference type="NCBI Taxonomy" id="314023"/>
    <lineage>
        <taxon>Eukaryota</taxon>
        <taxon>Fungi</taxon>
        <taxon>Dikarya</taxon>
        <taxon>Ascomycota</taxon>
        <taxon>Pezizomycotina</taxon>
        <taxon>Sordariomycetes</taxon>
        <taxon>Sordariomycetidae</taxon>
        <taxon>Sordariales</taxon>
        <taxon>Lasiosphaeriaceae</taxon>
        <taxon>Apiosordaria</taxon>
    </lineage>
</organism>
<evidence type="ECO:0000313" key="2">
    <source>
        <dbReference type="EMBL" id="KAK0739063.1"/>
    </source>
</evidence>
<evidence type="ECO:0000256" key="1">
    <source>
        <dbReference type="ARBA" id="ARBA00006484"/>
    </source>
</evidence>
<keyword evidence="3" id="KW-1185">Reference proteome</keyword>
<reference evidence="2" key="1">
    <citation type="submission" date="2023-06" db="EMBL/GenBank/DDBJ databases">
        <title>Genome-scale phylogeny and comparative genomics of the fungal order Sordariales.</title>
        <authorList>
            <consortium name="Lawrence Berkeley National Laboratory"/>
            <person name="Hensen N."/>
            <person name="Bonometti L."/>
            <person name="Westerberg I."/>
            <person name="Brannstrom I.O."/>
            <person name="Guillou S."/>
            <person name="Cros-Aarteil S."/>
            <person name="Calhoun S."/>
            <person name="Haridas S."/>
            <person name="Kuo A."/>
            <person name="Mondo S."/>
            <person name="Pangilinan J."/>
            <person name="Riley R."/>
            <person name="Labutti K."/>
            <person name="Andreopoulos B."/>
            <person name="Lipzen A."/>
            <person name="Chen C."/>
            <person name="Yanf M."/>
            <person name="Daum C."/>
            <person name="Ng V."/>
            <person name="Clum A."/>
            <person name="Steindorff A."/>
            <person name="Ohm R."/>
            <person name="Martin F."/>
            <person name="Silar P."/>
            <person name="Natvig D."/>
            <person name="Lalanne C."/>
            <person name="Gautier V."/>
            <person name="Ament-Velasquez S.L."/>
            <person name="Kruys A."/>
            <person name="Hutchinson M.I."/>
            <person name="Powell A.J."/>
            <person name="Barry K."/>
            <person name="Miller A.N."/>
            <person name="Grigoriev I.V."/>
            <person name="Debuchy R."/>
            <person name="Gladieux P."/>
            <person name="Thoren M.H."/>
            <person name="Johannesson H."/>
        </authorList>
    </citation>
    <scope>NUCLEOTIDE SEQUENCE</scope>
    <source>
        <strain evidence="2">CBS 540.89</strain>
    </source>
</reference>
<dbReference type="SUPFAM" id="SSF51735">
    <property type="entry name" value="NAD(P)-binding Rossmann-fold domains"/>
    <property type="match status" value="1"/>
</dbReference>
<dbReference type="Pfam" id="PF13561">
    <property type="entry name" value="adh_short_C2"/>
    <property type="match status" value="1"/>
</dbReference>
<dbReference type="GO" id="GO:0016491">
    <property type="term" value="F:oxidoreductase activity"/>
    <property type="evidence" value="ECO:0007669"/>
    <property type="project" value="TreeGrafter"/>
</dbReference>
<dbReference type="PANTHER" id="PTHR43544">
    <property type="entry name" value="SHORT-CHAIN DEHYDROGENASE/REDUCTASE"/>
    <property type="match status" value="1"/>
</dbReference>
<comment type="caution">
    <text evidence="2">The sequence shown here is derived from an EMBL/GenBank/DDBJ whole genome shotgun (WGS) entry which is preliminary data.</text>
</comment>
<sequence>MHFLSLLQKSELGKVLNISSDLASISKTDGGRLSYRMAKTSLNQQTASLAADFRADKINVALVAVHPGRVPTRMSGGNGSVDLAESADGMVKIVNELDVGSSGRYLYYTGEPMSW</sequence>
<accession>A0AA40BRP8</accession>
<dbReference type="GO" id="GO:0005737">
    <property type="term" value="C:cytoplasm"/>
    <property type="evidence" value="ECO:0007669"/>
    <property type="project" value="TreeGrafter"/>
</dbReference>
<dbReference type="InterPro" id="IPR002347">
    <property type="entry name" value="SDR_fam"/>
</dbReference>
<dbReference type="Proteomes" id="UP001172159">
    <property type="component" value="Unassembled WGS sequence"/>
</dbReference>
<protein>
    <submittedName>
        <fullName evidence="2">Uncharacterized protein</fullName>
    </submittedName>
</protein>
<dbReference type="AlphaFoldDB" id="A0AA40BRP8"/>
<dbReference type="PANTHER" id="PTHR43544:SF12">
    <property type="entry name" value="NAD(P)-BINDING ROSSMANN-FOLD SUPERFAMILY PROTEIN"/>
    <property type="match status" value="1"/>
</dbReference>
<dbReference type="PRINTS" id="PR00081">
    <property type="entry name" value="GDHRDH"/>
</dbReference>
<dbReference type="Gene3D" id="3.40.50.720">
    <property type="entry name" value="NAD(P)-binding Rossmann-like Domain"/>
    <property type="match status" value="1"/>
</dbReference>